<keyword evidence="2" id="KW-1185">Reference proteome</keyword>
<proteinExistence type="predicted"/>
<reference evidence="1 2" key="1">
    <citation type="submission" date="2022-01" db="EMBL/GenBank/DDBJ databases">
        <title>A chromosomal length assembly of Cordylochernes scorpioides.</title>
        <authorList>
            <person name="Zeh D."/>
            <person name="Zeh J."/>
        </authorList>
    </citation>
    <scope>NUCLEOTIDE SEQUENCE [LARGE SCALE GENOMIC DNA]</scope>
    <source>
        <strain evidence="1">IN4F17</strain>
        <tissue evidence="1">Whole Body</tissue>
    </source>
</reference>
<dbReference type="InterPro" id="IPR007122">
    <property type="entry name" value="Villin/Gelsolin"/>
</dbReference>
<evidence type="ECO:0000313" key="2">
    <source>
        <dbReference type="Proteomes" id="UP001235939"/>
    </source>
</evidence>
<protein>
    <submittedName>
        <fullName evidence="1">SVIL</fullName>
    </submittedName>
</protein>
<dbReference type="Proteomes" id="UP001235939">
    <property type="component" value="Chromosome 05"/>
</dbReference>
<accession>A0ABY6KGE4</accession>
<dbReference type="EMBL" id="CP092867">
    <property type="protein sequence ID" value="UYV67643.1"/>
    <property type="molecule type" value="Genomic_DNA"/>
</dbReference>
<gene>
    <name evidence="1" type="ORF">LAZ67_5001440</name>
</gene>
<dbReference type="PANTHER" id="PTHR11977">
    <property type="entry name" value="VILLIN"/>
    <property type="match status" value="1"/>
</dbReference>
<dbReference type="PANTHER" id="PTHR11977:SF45">
    <property type="entry name" value="SUPERVILLIN"/>
    <property type="match status" value="1"/>
</dbReference>
<evidence type="ECO:0000313" key="1">
    <source>
        <dbReference type="EMBL" id="UYV67643.1"/>
    </source>
</evidence>
<name>A0ABY6KGE4_9ARAC</name>
<sequence>MFEEDLFEEFTLHDMEEGQESKEFWDAMGGKNRHMYLSLLEDPQEYEFTPRLFELSSVSGTFSPTELTCPYAASDLACPYPFIQSDLYKAQQPGGW</sequence>
<organism evidence="1 2">
    <name type="scientific">Cordylochernes scorpioides</name>
    <dbReference type="NCBI Taxonomy" id="51811"/>
    <lineage>
        <taxon>Eukaryota</taxon>
        <taxon>Metazoa</taxon>
        <taxon>Ecdysozoa</taxon>
        <taxon>Arthropoda</taxon>
        <taxon>Chelicerata</taxon>
        <taxon>Arachnida</taxon>
        <taxon>Pseudoscorpiones</taxon>
        <taxon>Cheliferoidea</taxon>
        <taxon>Chernetidae</taxon>
        <taxon>Cordylochernes</taxon>
    </lineage>
</organism>